<dbReference type="Pfam" id="PF13409">
    <property type="entry name" value="GST_N_2"/>
    <property type="match status" value="1"/>
</dbReference>
<dbReference type="InterPro" id="IPR004045">
    <property type="entry name" value="Glutathione_S-Trfase_N"/>
</dbReference>
<accession>A0A8I3ABK8</accession>
<proteinExistence type="predicted"/>
<dbReference type="InterPro" id="IPR036282">
    <property type="entry name" value="Glutathione-S-Trfase_C_sf"/>
</dbReference>
<dbReference type="Pfam" id="PF13410">
    <property type="entry name" value="GST_C_2"/>
    <property type="match status" value="1"/>
</dbReference>
<keyword evidence="3" id="KW-1185">Reference proteome</keyword>
<evidence type="ECO:0000313" key="2">
    <source>
        <dbReference type="EMBL" id="KAG6377463.1"/>
    </source>
</evidence>
<name>A0A8I3ABK8_9AGAM</name>
<dbReference type="PANTHER" id="PTHR32419">
    <property type="entry name" value="GLUTATHIONYL-HYDROQUINONE REDUCTASE"/>
    <property type="match status" value="1"/>
</dbReference>
<feature type="domain" description="GST C-terminal" evidence="1">
    <location>
        <begin position="244"/>
        <end position="377"/>
    </location>
</feature>
<evidence type="ECO:0000313" key="3">
    <source>
        <dbReference type="Proteomes" id="UP000683000"/>
    </source>
</evidence>
<dbReference type="InterPro" id="IPR010987">
    <property type="entry name" value="Glutathione-S-Trfase_C-like"/>
</dbReference>
<organism evidence="2 3">
    <name type="scientific">Boletus reticuloceps</name>
    <dbReference type="NCBI Taxonomy" id="495285"/>
    <lineage>
        <taxon>Eukaryota</taxon>
        <taxon>Fungi</taxon>
        <taxon>Dikarya</taxon>
        <taxon>Basidiomycota</taxon>
        <taxon>Agaricomycotina</taxon>
        <taxon>Agaricomycetes</taxon>
        <taxon>Agaricomycetidae</taxon>
        <taxon>Boletales</taxon>
        <taxon>Boletineae</taxon>
        <taxon>Boletaceae</taxon>
        <taxon>Boletoideae</taxon>
        <taxon>Boletus</taxon>
    </lineage>
</organism>
<keyword evidence="2" id="KW-0808">Transferase</keyword>
<dbReference type="InterPro" id="IPR016639">
    <property type="entry name" value="GST_Omega/GSH"/>
</dbReference>
<dbReference type="Gene3D" id="3.40.30.10">
    <property type="entry name" value="Glutaredoxin"/>
    <property type="match status" value="1"/>
</dbReference>
<dbReference type="PROSITE" id="PS50405">
    <property type="entry name" value="GST_CTER"/>
    <property type="match status" value="1"/>
</dbReference>
<dbReference type="SUPFAM" id="SSF47616">
    <property type="entry name" value="GST C-terminal domain-like"/>
    <property type="match status" value="1"/>
</dbReference>
<dbReference type="GO" id="GO:0004364">
    <property type="term" value="F:glutathione transferase activity"/>
    <property type="evidence" value="ECO:0007669"/>
    <property type="project" value="InterPro"/>
</dbReference>
<dbReference type="GO" id="GO:0005737">
    <property type="term" value="C:cytoplasm"/>
    <property type="evidence" value="ECO:0007669"/>
    <property type="project" value="TreeGrafter"/>
</dbReference>
<gene>
    <name evidence="2" type="ORF">JVT61DRAFT_15269</name>
</gene>
<evidence type="ECO:0000259" key="1">
    <source>
        <dbReference type="PROSITE" id="PS50405"/>
    </source>
</evidence>
<dbReference type="CDD" id="cd03190">
    <property type="entry name" value="GST_C_Omega_like"/>
    <property type="match status" value="1"/>
</dbReference>
<dbReference type="Gene3D" id="1.20.1050.10">
    <property type="match status" value="1"/>
</dbReference>
<sequence length="401" mass="45724">MATPLRLISRVLSTVSRAPLVVSYSPSYLTTSFRTFTMTSTRDTSLQSDIGKMKLEPDGSFNRLAVFVQELDSEGWPVYRRKRFVLFAGPMRALTNPICSPRQISPLCLACVSYVLFSLLRVSLLDPCIAAWATRTLITRKLKGLEDIIPVTVVSPHMGEFGWPFASADPFPGANPDPLYNAQHIRDLYLKVNPNYSGKFTVPVLWDKKLHTIVNNESSEIIRIFNIAFNGLLPPDKASIDIYPEQHRKEIDAINEWVYDTVNNGVYRAGFAGAQEPYEKAVYAIFESLDRLEKMLTGKDYLVGDTLTEADIRLFVTIVRFDPVYVGHFKCNLRTIRNGYPALHTWLRKLYWNNDAFRSSTDFEHIKVHYYWSQTKVTSILDTWGSSHSSRHRLTRHGSSP</sequence>
<dbReference type="PANTHER" id="PTHR32419:SF6">
    <property type="entry name" value="GLUTATHIONE S-TRANSFERASE OMEGA-LIKE 1-RELATED"/>
    <property type="match status" value="1"/>
</dbReference>
<dbReference type="Proteomes" id="UP000683000">
    <property type="component" value="Unassembled WGS sequence"/>
</dbReference>
<comment type="caution">
    <text evidence="2">The sequence shown here is derived from an EMBL/GenBank/DDBJ whole genome shotgun (WGS) entry which is preliminary data.</text>
</comment>
<dbReference type="EMBL" id="JAGFBS010000009">
    <property type="protein sequence ID" value="KAG6377463.1"/>
    <property type="molecule type" value="Genomic_DNA"/>
</dbReference>
<reference evidence="2" key="1">
    <citation type="submission" date="2021-03" db="EMBL/GenBank/DDBJ databases">
        <title>Evolutionary innovations through gain and loss of genes in the ectomycorrhizal Boletales.</title>
        <authorList>
            <person name="Wu G."/>
            <person name="Miyauchi S."/>
            <person name="Morin E."/>
            <person name="Yang Z.-L."/>
            <person name="Xu J."/>
            <person name="Martin F.M."/>
        </authorList>
    </citation>
    <scope>NUCLEOTIDE SEQUENCE</scope>
    <source>
        <strain evidence="2">BR01</strain>
    </source>
</reference>
<dbReference type="AlphaFoldDB" id="A0A8I3ABK8"/>
<dbReference type="InterPro" id="IPR047047">
    <property type="entry name" value="GST_Omega-like_C"/>
</dbReference>
<dbReference type="OrthoDB" id="2309723at2759"/>
<protein>
    <submittedName>
        <fullName evidence="2">Glutathione S-transferase</fullName>
    </submittedName>
</protein>